<evidence type="ECO:0008006" key="5">
    <source>
        <dbReference type="Google" id="ProtNLM"/>
    </source>
</evidence>
<feature type="transmembrane region" description="Helical" evidence="2">
    <location>
        <begin position="154"/>
        <end position="178"/>
    </location>
</feature>
<keyword evidence="2" id="KW-1133">Transmembrane helix</keyword>
<feature type="compositionally biased region" description="Basic and acidic residues" evidence="1">
    <location>
        <begin position="94"/>
        <end position="106"/>
    </location>
</feature>
<evidence type="ECO:0000256" key="1">
    <source>
        <dbReference type="SAM" id="MobiDB-lite"/>
    </source>
</evidence>
<dbReference type="KEGG" id="rha:RHA1_ro00455"/>
<protein>
    <recommendedName>
        <fullName evidence="5">Transmembrane protein</fullName>
    </recommendedName>
</protein>
<dbReference type="RefSeq" id="WP_011593722.1">
    <property type="nucleotide sequence ID" value="NC_008268.1"/>
</dbReference>
<sequence length="202" mass="21966">MRREESAPVPTPIRLWRLGPWSRNRLMRRGDRYEAVLVLLAAMLILLLVPCAAAFGTATHTRLEQQTQTLRSGVHQVPAVLLEDTHPAPDTPDDALRHSHNQDSARVRWSTPNGDHTAVVPTDAHATAGQTTTISVGADGNLTGPIRSNREDTVVAVTAACGVWALGSGSIALVPALVHAVSARTRMRQWASEWTRFDAPPR</sequence>
<dbReference type="OrthoDB" id="4482438at2"/>
<proteinExistence type="predicted"/>
<reference evidence="4" key="1">
    <citation type="journal article" date="2006" name="Proc. Natl. Acad. Sci. U.S.A.">
        <title>The complete genome of Rhodococcus sp. RHA1 provides insights into a catabolic powerhouse.</title>
        <authorList>
            <person name="McLeod M.P."/>
            <person name="Warren R.L."/>
            <person name="Hsiao W.W.L."/>
            <person name="Araki N."/>
            <person name="Myhre M."/>
            <person name="Fernandes C."/>
            <person name="Miyazawa D."/>
            <person name="Wong W."/>
            <person name="Lillquist A.L."/>
            <person name="Wang D."/>
            <person name="Dosanjh M."/>
            <person name="Hara H."/>
            <person name="Petrescu A."/>
            <person name="Morin R.D."/>
            <person name="Yang G."/>
            <person name="Stott J.M."/>
            <person name="Schein J.E."/>
            <person name="Shin H."/>
            <person name="Smailus D."/>
            <person name="Siddiqui A.S."/>
            <person name="Marra M.A."/>
            <person name="Jones S.J.M."/>
            <person name="Holt R."/>
            <person name="Brinkman F.S.L."/>
            <person name="Miyauchi K."/>
            <person name="Fukuda M."/>
            <person name="Davies J.E."/>
            <person name="Mohn W.W."/>
            <person name="Eltis L.D."/>
        </authorList>
    </citation>
    <scope>NUCLEOTIDE SEQUENCE [LARGE SCALE GENOMIC DNA]</scope>
    <source>
        <strain evidence="4">RHA1</strain>
    </source>
</reference>
<dbReference type="PATRIC" id="fig|101510.16.peg.484"/>
<dbReference type="Proteomes" id="UP000008710">
    <property type="component" value="Chromosome"/>
</dbReference>
<evidence type="ECO:0000313" key="3">
    <source>
        <dbReference type="EMBL" id="ABG92291.1"/>
    </source>
</evidence>
<dbReference type="PANTHER" id="PTHR42305">
    <property type="entry name" value="MEMBRANE PROTEIN RV1733C-RELATED"/>
    <property type="match status" value="1"/>
</dbReference>
<dbReference type="AlphaFoldDB" id="Q0SJJ5"/>
<organism evidence="3 4">
    <name type="scientific">Rhodococcus jostii (strain RHA1)</name>
    <dbReference type="NCBI Taxonomy" id="101510"/>
    <lineage>
        <taxon>Bacteria</taxon>
        <taxon>Bacillati</taxon>
        <taxon>Actinomycetota</taxon>
        <taxon>Actinomycetes</taxon>
        <taxon>Mycobacteriales</taxon>
        <taxon>Nocardiaceae</taxon>
        <taxon>Rhodococcus</taxon>
    </lineage>
</organism>
<keyword evidence="2" id="KW-0472">Membrane</keyword>
<evidence type="ECO:0000313" key="4">
    <source>
        <dbReference type="Proteomes" id="UP000008710"/>
    </source>
</evidence>
<dbReference type="HOGENOM" id="CLU_084215_0_0_11"/>
<gene>
    <name evidence="3" type="ordered locus">RHA1_ro00455</name>
</gene>
<dbReference type="InterPro" id="IPR039708">
    <property type="entry name" value="MT1774/Rv1733c-like"/>
</dbReference>
<accession>Q0SJJ5</accession>
<dbReference type="PANTHER" id="PTHR42305:SF1">
    <property type="entry name" value="MEMBRANE PROTEIN RV1733C-RELATED"/>
    <property type="match status" value="1"/>
</dbReference>
<evidence type="ECO:0000256" key="2">
    <source>
        <dbReference type="SAM" id="Phobius"/>
    </source>
</evidence>
<keyword evidence="2" id="KW-0812">Transmembrane</keyword>
<name>Q0SJJ5_RHOJR</name>
<dbReference type="EMBL" id="CP000431">
    <property type="protein sequence ID" value="ABG92291.1"/>
    <property type="molecule type" value="Genomic_DNA"/>
</dbReference>
<feature type="region of interest" description="Disordered" evidence="1">
    <location>
        <begin position="84"/>
        <end position="113"/>
    </location>
</feature>